<dbReference type="InterPro" id="IPR036291">
    <property type="entry name" value="NAD(P)-bd_dom_sf"/>
</dbReference>
<dbReference type="PANTHER" id="PTHR32092">
    <property type="entry name" value="6-PHOSPHO-BETA-GLUCOSIDASE-RELATED"/>
    <property type="match status" value="1"/>
</dbReference>
<dbReference type="InterPro" id="IPR015955">
    <property type="entry name" value="Lactate_DH/Glyco_Ohase_4_C"/>
</dbReference>
<comment type="similarity">
    <text evidence="2 12">Belongs to the glycosyl hydrolase 4 family.</text>
</comment>
<evidence type="ECO:0000256" key="1">
    <source>
        <dbReference type="ARBA" id="ARBA00001936"/>
    </source>
</evidence>
<dbReference type="InterPro" id="IPR001088">
    <property type="entry name" value="Glyco_hydro_4"/>
</dbReference>
<dbReference type="GO" id="GO:0016616">
    <property type="term" value="F:oxidoreductase activity, acting on the CH-OH group of donors, NAD or NADP as acceptor"/>
    <property type="evidence" value="ECO:0007669"/>
    <property type="project" value="InterPro"/>
</dbReference>
<dbReference type="PANTHER" id="PTHR32092:SF6">
    <property type="entry name" value="ALPHA-GALACTOSIDASE"/>
    <property type="match status" value="1"/>
</dbReference>
<keyword evidence="8 12" id="KW-0326">Glycosidase</keyword>
<evidence type="ECO:0000259" key="13">
    <source>
        <dbReference type="Pfam" id="PF11975"/>
    </source>
</evidence>
<name>A0A1Y6K201_9CHLR</name>
<keyword evidence="5 12" id="KW-0520">NAD</keyword>
<dbReference type="Pfam" id="PF02056">
    <property type="entry name" value="Glyco_hydro_4"/>
    <property type="match status" value="1"/>
</dbReference>
<dbReference type="Pfam" id="PF11975">
    <property type="entry name" value="Glyco_hydro_4C"/>
    <property type="match status" value="1"/>
</dbReference>
<dbReference type="EMBL" id="LT859958">
    <property type="protein sequence ID" value="SMX53683.1"/>
    <property type="molecule type" value="Genomic_DNA"/>
</dbReference>
<keyword evidence="10" id="KW-0408">Iron</keyword>
<evidence type="ECO:0000256" key="11">
    <source>
        <dbReference type="PIRSR" id="PIRSR601088-4"/>
    </source>
</evidence>
<dbReference type="KEGG" id="abat:CFX1CAM_0618"/>
<evidence type="ECO:0000313" key="14">
    <source>
        <dbReference type="EMBL" id="SMX53683.1"/>
    </source>
</evidence>
<keyword evidence="6 10" id="KW-0464">Manganese</keyword>
<feature type="domain" description="Glycosyl hydrolase family 4 C-terminal" evidence="13">
    <location>
        <begin position="194"/>
        <end position="434"/>
    </location>
</feature>
<evidence type="ECO:0000256" key="6">
    <source>
        <dbReference type="ARBA" id="ARBA00023211"/>
    </source>
</evidence>
<dbReference type="SUPFAM" id="SSF56327">
    <property type="entry name" value="LDH C-terminal domain-like"/>
    <property type="match status" value="1"/>
</dbReference>
<feature type="binding site" evidence="10">
    <location>
        <position position="169"/>
    </location>
    <ligand>
        <name>Mn(2+)</name>
        <dbReference type="ChEBI" id="CHEBI:29035"/>
    </ligand>
</feature>
<reference evidence="15" key="1">
    <citation type="submission" date="2017-05" db="EMBL/GenBank/DDBJ databases">
        <authorList>
            <person name="Kirkegaard R."/>
            <person name="Mcilroy J S."/>
        </authorList>
    </citation>
    <scope>NUCLEOTIDE SEQUENCE [LARGE SCALE GENOMIC DNA]</scope>
</reference>
<comment type="cofactor">
    <cofactor evidence="12">
        <name>NAD(+)</name>
        <dbReference type="ChEBI" id="CHEBI:57540"/>
    </cofactor>
    <text evidence="12">Binds 1 NAD(+) per subunit.</text>
</comment>
<dbReference type="Proteomes" id="UP000195514">
    <property type="component" value="Chromosome I"/>
</dbReference>
<accession>A0A1Y6K201</accession>
<keyword evidence="7" id="KW-0119">Carbohydrate metabolism</keyword>
<evidence type="ECO:0000256" key="4">
    <source>
        <dbReference type="ARBA" id="ARBA00022801"/>
    </source>
</evidence>
<evidence type="ECO:0000256" key="12">
    <source>
        <dbReference type="RuleBase" id="RU361152"/>
    </source>
</evidence>
<keyword evidence="10" id="KW-0533">Nickel</keyword>
<evidence type="ECO:0000256" key="8">
    <source>
        <dbReference type="ARBA" id="ARBA00023295"/>
    </source>
</evidence>
<dbReference type="InterPro" id="IPR022616">
    <property type="entry name" value="Glyco_hydro_4_C"/>
</dbReference>
<dbReference type="RefSeq" id="WP_087861610.1">
    <property type="nucleotide sequence ID" value="NZ_LT859958.1"/>
</dbReference>
<sequence>MPKICFLGAGSTVFAKDLLTDILTFPELAESTIALHDIDANRLETTFKVGIGVAMSMGVAPNLEMHLDRLAALEGADYAIGMFQVGGYQPCTVTDFEVPKRFGLRQTIADTLGIGGIMRALRTIPVYLEMCRDMEEVCPQVTLLNYVNPMAMVTWAINRASEIRTVGLCHSVQGTAAQLAELIDVPLEEINYLCAGINHLAFYLHFERDGQDLYPLLRQVIAEGRVPDWNRVRFDMLQRLGYFVTESSEHFAEYVPWFIKRDRPDLIEKYNIPLDEYIRRCEVQIAGWEVAHQLLEDPSAAIDHEALLKNMLAAGAMENEIQYVRDFLTGADTGQRSMEYGARIIHALETGQPSVVYGNVMNAGLIDNLPAESCVEVPCLVDKNGIQPTRVGKLPPQLAALIQTNINVQSLTVEAALTGKREHIYHAALLDPHTAAELDPEQIYALVDAMIEAHGDWLPEYI</sequence>
<dbReference type="AlphaFoldDB" id="A0A1Y6K201"/>
<evidence type="ECO:0000256" key="10">
    <source>
        <dbReference type="PIRSR" id="PIRSR601088-3"/>
    </source>
</evidence>
<feature type="binding site" evidence="10">
    <location>
        <position position="199"/>
    </location>
    <ligand>
        <name>Mn(2+)</name>
        <dbReference type="ChEBI" id="CHEBI:29035"/>
    </ligand>
</feature>
<dbReference type="NCBIfam" id="NF011657">
    <property type="entry name" value="PRK15076.1"/>
    <property type="match status" value="1"/>
</dbReference>
<dbReference type="GO" id="GO:0005975">
    <property type="term" value="P:carbohydrate metabolic process"/>
    <property type="evidence" value="ECO:0007669"/>
    <property type="project" value="InterPro"/>
</dbReference>
<protein>
    <submittedName>
        <fullName evidence="14">Alpha-galactosidase, NAD(P)-binding</fullName>
        <ecNumber evidence="14">3.2.1.22</ecNumber>
    </submittedName>
</protein>
<dbReference type="CDD" id="cd05297">
    <property type="entry name" value="GH4_alpha_glucosidase_galactosidase"/>
    <property type="match status" value="1"/>
</dbReference>
<evidence type="ECO:0000256" key="2">
    <source>
        <dbReference type="ARBA" id="ARBA00010141"/>
    </source>
</evidence>
<dbReference type="GO" id="GO:0046872">
    <property type="term" value="F:metal ion binding"/>
    <property type="evidence" value="ECO:0007669"/>
    <property type="project" value="UniProtKB-KW"/>
</dbReference>
<keyword evidence="4 12" id="KW-0378">Hydrolase</keyword>
<evidence type="ECO:0000256" key="5">
    <source>
        <dbReference type="ARBA" id="ARBA00023027"/>
    </source>
</evidence>
<gene>
    <name evidence="14" type="primary">melA</name>
    <name evidence="14" type="ORF">CFX1CAM_0618</name>
</gene>
<evidence type="ECO:0000256" key="7">
    <source>
        <dbReference type="ARBA" id="ARBA00023277"/>
    </source>
</evidence>
<keyword evidence="10" id="KW-0170">Cobalt</keyword>
<dbReference type="EC" id="3.2.1.22" evidence="14"/>
<dbReference type="PRINTS" id="PR00732">
    <property type="entry name" value="GLHYDRLASE4"/>
</dbReference>
<keyword evidence="15" id="KW-1185">Reference proteome</keyword>
<feature type="site" description="Increases basicity of active site Tyr" evidence="11">
    <location>
        <position position="110"/>
    </location>
</feature>
<dbReference type="OrthoDB" id="9808275at2"/>
<dbReference type="SUPFAM" id="SSF51735">
    <property type="entry name" value="NAD(P)-binding Rossmann-fold domains"/>
    <property type="match status" value="1"/>
</dbReference>
<comment type="cofactor">
    <cofactor evidence="1">
        <name>Mn(2+)</name>
        <dbReference type="ChEBI" id="CHEBI:29035"/>
    </cofactor>
</comment>
<keyword evidence="3 10" id="KW-0479">Metal-binding</keyword>
<dbReference type="InterPro" id="IPR053715">
    <property type="entry name" value="GH4_Enzyme_sf"/>
</dbReference>
<dbReference type="Gene3D" id="3.90.1820.10">
    <property type="entry name" value="AglA-like glucosidase"/>
    <property type="match status" value="1"/>
</dbReference>
<evidence type="ECO:0000313" key="15">
    <source>
        <dbReference type="Proteomes" id="UP000195514"/>
    </source>
</evidence>
<dbReference type="GO" id="GO:0004557">
    <property type="term" value="F:alpha-galactosidase activity"/>
    <property type="evidence" value="ECO:0007669"/>
    <property type="project" value="UniProtKB-EC"/>
</dbReference>
<evidence type="ECO:0000256" key="9">
    <source>
        <dbReference type="PIRSR" id="PIRSR601088-2"/>
    </source>
</evidence>
<proteinExistence type="inferred from homology"/>
<organism evidence="14 15">
    <name type="scientific">Candidatus Brevifilum fermentans</name>
    <dbReference type="NCBI Taxonomy" id="1986204"/>
    <lineage>
        <taxon>Bacteria</taxon>
        <taxon>Bacillati</taxon>
        <taxon>Chloroflexota</taxon>
        <taxon>Anaerolineae</taxon>
        <taxon>Anaerolineales</taxon>
        <taxon>Anaerolineaceae</taxon>
        <taxon>Candidatus Brevifilum</taxon>
    </lineage>
</organism>
<feature type="binding site" evidence="9">
    <location>
        <position position="148"/>
    </location>
    <ligand>
        <name>substrate</name>
    </ligand>
</feature>
<evidence type="ECO:0000256" key="3">
    <source>
        <dbReference type="ARBA" id="ARBA00022723"/>
    </source>
</evidence>